<name>A0A830BQ75_9LAMI</name>
<gene>
    <name evidence="1" type="ORF">PHJA_000559800</name>
</gene>
<dbReference type="EMBL" id="BMAC01000079">
    <property type="protein sequence ID" value="GFP84161.1"/>
    <property type="molecule type" value="Genomic_DNA"/>
</dbReference>
<keyword evidence="2" id="KW-1185">Reference proteome</keyword>
<dbReference type="OrthoDB" id="523796at2759"/>
<organism evidence="1 2">
    <name type="scientific">Phtheirospermum japonicum</name>
    <dbReference type="NCBI Taxonomy" id="374723"/>
    <lineage>
        <taxon>Eukaryota</taxon>
        <taxon>Viridiplantae</taxon>
        <taxon>Streptophyta</taxon>
        <taxon>Embryophyta</taxon>
        <taxon>Tracheophyta</taxon>
        <taxon>Spermatophyta</taxon>
        <taxon>Magnoliopsida</taxon>
        <taxon>eudicotyledons</taxon>
        <taxon>Gunneridae</taxon>
        <taxon>Pentapetalae</taxon>
        <taxon>asterids</taxon>
        <taxon>lamiids</taxon>
        <taxon>Lamiales</taxon>
        <taxon>Orobanchaceae</taxon>
        <taxon>Orobanchaceae incertae sedis</taxon>
        <taxon>Phtheirospermum</taxon>
    </lineage>
</organism>
<protein>
    <submittedName>
        <fullName evidence="1">Uncharacterized protein</fullName>
    </submittedName>
</protein>
<dbReference type="AlphaFoldDB" id="A0A830BQ75"/>
<proteinExistence type="predicted"/>
<accession>A0A830BQ75</accession>
<evidence type="ECO:0000313" key="2">
    <source>
        <dbReference type="Proteomes" id="UP000653305"/>
    </source>
</evidence>
<sequence length="82" mass="9435">MGLGAVFASQLVKWDVKAQEDLDKLLIKANEANQCRYFGKSSFFFLLFGSLDEILSKRLSYCSDFCEHPQFNCDEMLMLVHC</sequence>
<reference evidence="1" key="1">
    <citation type="submission" date="2020-07" db="EMBL/GenBank/DDBJ databases">
        <title>Ethylene signaling mediates host invasion by parasitic plants.</title>
        <authorList>
            <person name="Yoshida S."/>
        </authorList>
    </citation>
    <scope>NUCLEOTIDE SEQUENCE</scope>
    <source>
        <strain evidence="1">Okayama</strain>
    </source>
</reference>
<evidence type="ECO:0000313" key="1">
    <source>
        <dbReference type="EMBL" id="GFP84161.1"/>
    </source>
</evidence>
<comment type="caution">
    <text evidence="1">The sequence shown here is derived from an EMBL/GenBank/DDBJ whole genome shotgun (WGS) entry which is preliminary data.</text>
</comment>
<dbReference type="PANTHER" id="PTHR36052:SF1">
    <property type="entry name" value="EXCITATORY AMINO ACID TRANSPORTER"/>
    <property type="match status" value="1"/>
</dbReference>
<dbReference type="PANTHER" id="PTHR36052">
    <property type="entry name" value="EXCITATORY AMINO ACID TRANSPORTER"/>
    <property type="match status" value="1"/>
</dbReference>
<dbReference type="Proteomes" id="UP000653305">
    <property type="component" value="Unassembled WGS sequence"/>
</dbReference>